<dbReference type="EMBL" id="KV784390">
    <property type="protein sequence ID" value="OEU07107.1"/>
    <property type="molecule type" value="Genomic_DNA"/>
</dbReference>
<feature type="transmembrane region" description="Helical" evidence="1">
    <location>
        <begin position="117"/>
        <end position="135"/>
    </location>
</feature>
<dbReference type="Proteomes" id="UP000095751">
    <property type="component" value="Unassembled WGS sequence"/>
</dbReference>
<gene>
    <name evidence="2" type="ORF">FRACYDRAFT_251842</name>
</gene>
<name>A0A1E7EMP1_9STRA</name>
<feature type="transmembrane region" description="Helical" evidence="1">
    <location>
        <begin position="231"/>
        <end position="251"/>
    </location>
</feature>
<feature type="transmembrane region" description="Helical" evidence="1">
    <location>
        <begin position="175"/>
        <end position="196"/>
    </location>
</feature>
<organism evidence="2 3">
    <name type="scientific">Fragilariopsis cylindrus CCMP1102</name>
    <dbReference type="NCBI Taxonomy" id="635003"/>
    <lineage>
        <taxon>Eukaryota</taxon>
        <taxon>Sar</taxon>
        <taxon>Stramenopiles</taxon>
        <taxon>Ochrophyta</taxon>
        <taxon>Bacillariophyta</taxon>
        <taxon>Bacillariophyceae</taxon>
        <taxon>Bacillariophycidae</taxon>
        <taxon>Bacillariales</taxon>
        <taxon>Bacillariaceae</taxon>
        <taxon>Fragilariopsis</taxon>
    </lineage>
</organism>
<keyword evidence="1" id="KW-0472">Membrane</keyword>
<keyword evidence="1" id="KW-0812">Transmembrane</keyword>
<evidence type="ECO:0000256" key="1">
    <source>
        <dbReference type="SAM" id="Phobius"/>
    </source>
</evidence>
<feature type="transmembrane region" description="Helical" evidence="1">
    <location>
        <begin position="147"/>
        <end position="168"/>
    </location>
</feature>
<dbReference type="AlphaFoldDB" id="A0A1E7EMP1"/>
<keyword evidence="1" id="KW-1133">Transmembrane helix</keyword>
<dbReference type="KEGG" id="fcy:FRACYDRAFT_251842"/>
<proteinExistence type="predicted"/>
<protein>
    <submittedName>
        <fullName evidence="2">Uncharacterized protein</fullName>
    </submittedName>
</protein>
<accession>A0A1E7EMP1</accession>
<feature type="transmembrane region" description="Helical" evidence="1">
    <location>
        <begin position="77"/>
        <end position="96"/>
    </location>
</feature>
<keyword evidence="3" id="KW-1185">Reference proteome</keyword>
<dbReference type="OrthoDB" id="46767at2759"/>
<dbReference type="InParanoid" id="A0A1E7EMP1"/>
<evidence type="ECO:0000313" key="3">
    <source>
        <dbReference type="Proteomes" id="UP000095751"/>
    </source>
</evidence>
<reference evidence="2 3" key="1">
    <citation type="submission" date="2016-09" db="EMBL/GenBank/DDBJ databases">
        <title>Extensive genetic diversity and differential bi-allelic expression allows diatom success in the polar Southern Ocean.</title>
        <authorList>
            <consortium name="DOE Joint Genome Institute"/>
            <person name="Mock T."/>
            <person name="Otillar R.P."/>
            <person name="Strauss J."/>
            <person name="Dupont C."/>
            <person name="Frickenhaus S."/>
            <person name="Maumus F."/>
            <person name="Mcmullan M."/>
            <person name="Sanges R."/>
            <person name="Schmutz J."/>
            <person name="Toseland A."/>
            <person name="Valas R."/>
            <person name="Veluchamy A."/>
            <person name="Ward B.J."/>
            <person name="Allen A."/>
            <person name="Barry K."/>
            <person name="Falciatore A."/>
            <person name="Ferrante M."/>
            <person name="Fortunato A.E."/>
            <person name="Gloeckner G."/>
            <person name="Gruber A."/>
            <person name="Hipkin R."/>
            <person name="Janech M."/>
            <person name="Kroth P."/>
            <person name="Leese F."/>
            <person name="Lindquist E."/>
            <person name="Lyon B.R."/>
            <person name="Martin J."/>
            <person name="Mayer C."/>
            <person name="Parker M."/>
            <person name="Quesneville H."/>
            <person name="Raymond J."/>
            <person name="Uhlig C."/>
            <person name="Valentin K.U."/>
            <person name="Worden A.Z."/>
            <person name="Armbrust E.V."/>
            <person name="Bowler C."/>
            <person name="Green B."/>
            <person name="Moulton V."/>
            <person name="Van Oosterhout C."/>
            <person name="Grigoriev I."/>
        </authorList>
    </citation>
    <scope>NUCLEOTIDE SEQUENCE [LARGE SCALE GENOMIC DNA]</scope>
    <source>
        <strain evidence="2 3">CCMP1102</strain>
    </source>
</reference>
<evidence type="ECO:0000313" key="2">
    <source>
        <dbReference type="EMBL" id="OEU07107.1"/>
    </source>
</evidence>
<sequence length="261" mass="29048">MSSFLSSSAVTVASQQASHASLAQNYFNNVRVPAAVLASICMKEMFQLQELTPTVCMKVWDDQNNTAKSCSWRALRYAYLLLMILSFCFEISTIFVSTQVSTQLATSTYSSSSNTGGSIGGGGIGGGIVISKSVIDFIIKEFEFEYTLVRCHFLLGLILFTIAQALRVRYILRKYFNLSISGMCCLLTSTCFMITYTNSNTITYGGFTSLLKRHIVLGKTFLICNMKNGPMSFITILFLLLTIIFTLRGWFAPEFIDNRYG</sequence>